<keyword evidence="2" id="KW-1185">Reference proteome</keyword>
<accession>D1B128</accession>
<dbReference type="Pfam" id="PF21983">
    <property type="entry name" value="NikA-like"/>
    <property type="match status" value="1"/>
</dbReference>
<dbReference type="eggNOG" id="ENOG5031AZX">
    <property type="taxonomic scope" value="Bacteria"/>
</dbReference>
<dbReference type="EMBL" id="CP001816">
    <property type="protein sequence ID" value="ACZ11798.1"/>
    <property type="molecule type" value="Genomic_DNA"/>
</dbReference>
<dbReference type="STRING" id="525898.Sdel_0765"/>
<dbReference type="AlphaFoldDB" id="D1B128"/>
<organism evidence="1 2">
    <name type="scientific">Sulfurospirillum deleyianum (strain ATCC 51133 / DSM 6946 / 5175)</name>
    <dbReference type="NCBI Taxonomy" id="525898"/>
    <lineage>
        <taxon>Bacteria</taxon>
        <taxon>Pseudomonadati</taxon>
        <taxon>Campylobacterota</taxon>
        <taxon>Epsilonproteobacteria</taxon>
        <taxon>Campylobacterales</taxon>
        <taxon>Sulfurospirillaceae</taxon>
        <taxon>Sulfurospirillum</taxon>
    </lineage>
</organism>
<gene>
    <name evidence="1" type="ordered locus">Sdel_0765</name>
</gene>
<name>D1B128_SULD5</name>
<reference evidence="2" key="1">
    <citation type="submission" date="2009-11" db="EMBL/GenBank/DDBJ databases">
        <title>The complete genome of Sulfurospirillum deleyianum DSM 6946.</title>
        <authorList>
            <consortium name="US DOE Joint Genome Institute (JGI-PGF)"/>
            <person name="Lucas S."/>
            <person name="Copeland A."/>
            <person name="Lapidus A."/>
            <person name="Glavina del Rio T."/>
            <person name="Dalin E."/>
            <person name="Tice H."/>
            <person name="Bruce D."/>
            <person name="Goodwin L."/>
            <person name="Pitluck S."/>
            <person name="Kyrpides N."/>
            <person name="Mavromatis K."/>
            <person name="Ivanova N."/>
            <person name="Ovchinnikova G."/>
            <person name="Munk A.C."/>
            <person name="Lu M."/>
            <person name="Brettin T."/>
            <person name="Detter J.C."/>
            <person name="Han C."/>
            <person name="Tapia R."/>
            <person name="Larimer F."/>
            <person name="Land M."/>
            <person name="Hauser L."/>
            <person name="Markowitz V."/>
            <person name="Cheng J.F."/>
            <person name="Hugenholtz P."/>
            <person name="Woyke T."/>
            <person name="Wu D."/>
            <person name="Aumann P."/>
            <person name="Schneider S."/>
            <person name="Lang E."/>
            <person name="Spring S."/>
            <person name="Klenk H.P."/>
            <person name="Eisen J.A."/>
        </authorList>
    </citation>
    <scope>NUCLEOTIDE SEQUENCE [LARGE SCALE GENOMIC DNA]</scope>
    <source>
        <strain evidence="2">ATCC 51133 / DSM 6946 / 5175</strain>
    </source>
</reference>
<dbReference type="InterPro" id="IPR053842">
    <property type="entry name" value="NikA-like"/>
</dbReference>
<proteinExistence type="predicted"/>
<evidence type="ECO:0000313" key="1">
    <source>
        <dbReference type="EMBL" id="ACZ11798.1"/>
    </source>
</evidence>
<dbReference type="KEGG" id="sdl:Sdel_0765"/>
<dbReference type="Proteomes" id="UP000002222">
    <property type="component" value="Chromosome"/>
</dbReference>
<sequence length="119" mass="13750">MENEITIRNKVIGIKCTKSEYEDIKDSAYIFGMKPSTYMRSLALNYPRTSRIDAMAFLELGKCRGDLGRLGGLLKMWLTNKNRRTGLDEMDVKVLLEKIEMRQDEIIACTHKLVAFNDR</sequence>
<reference evidence="1 2" key="2">
    <citation type="journal article" date="2010" name="Stand. Genomic Sci.">
        <title>Complete genome sequence of Sulfurospirillum deleyianum type strain (5175).</title>
        <authorList>
            <person name="Sikorski J."/>
            <person name="Lapidus A."/>
            <person name="Copeland A."/>
            <person name="Glavina Del Rio T."/>
            <person name="Nolan M."/>
            <person name="Lucas S."/>
            <person name="Chen F."/>
            <person name="Tice H."/>
            <person name="Cheng J.F."/>
            <person name="Saunders E."/>
            <person name="Bruce D."/>
            <person name="Goodwin L."/>
            <person name="Pitluck S."/>
            <person name="Ovchinnikova G."/>
            <person name="Pati A."/>
            <person name="Ivanova N."/>
            <person name="Mavromatis K."/>
            <person name="Chen A."/>
            <person name="Palaniappan K."/>
            <person name="Chain P."/>
            <person name="Land M."/>
            <person name="Hauser L."/>
            <person name="Chang Y.J."/>
            <person name="Jeffries C.D."/>
            <person name="Brettin T."/>
            <person name="Detter J.C."/>
            <person name="Han C."/>
            <person name="Rohde M."/>
            <person name="Lang E."/>
            <person name="Spring S."/>
            <person name="Goker M."/>
            <person name="Bristow J."/>
            <person name="Eisen J.A."/>
            <person name="Markowitz V."/>
            <person name="Hugenholtz P."/>
            <person name="Kyrpides N.C."/>
            <person name="Klenk H.P."/>
        </authorList>
    </citation>
    <scope>NUCLEOTIDE SEQUENCE [LARGE SCALE GENOMIC DNA]</scope>
    <source>
        <strain evidence="2">ATCC 51133 / DSM 6946 / 5175</strain>
    </source>
</reference>
<dbReference type="RefSeq" id="WP_012856563.1">
    <property type="nucleotide sequence ID" value="NC_013512.1"/>
</dbReference>
<evidence type="ECO:0000313" key="2">
    <source>
        <dbReference type="Proteomes" id="UP000002222"/>
    </source>
</evidence>
<dbReference type="HOGENOM" id="CLU_128586_2_0_7"/>
<protein>
    <submittedName>
        <fullName evidence="1">Putative plasmid conjugal transfer protein</fullName>
    </submittedName>
</protein>